<feature type="domain" description="Brix" evidence="6">
    <location>
        <begin position="12"/>
        <end position="246"/>
    </location>
</feature>
<dbReference type="Proteomes" id="UP000823388">
    <property type="component" value="Chromosome 1N"/>
</dbReference>
<evidence type="ECO:0000313" key="7">
    <source>
        <dbReference type="EMBL" id="KAG2649929.1"/>
    </source>
</evidence>
<evidence type="ECO:0000256" key="1">
    <source>
        <dbReference type="ARBA" id="ARBA00004604"/>
    </source>
</evidence>
<dbReference type="AlphaFoldDB" id="A0A8T0X323"/>
<sequence>MWLEKCSVANGKKSLILHGTKTSAVLKLVLSDIYHQKRDNAVEYTKKNDSIQPFESGGESSLEFFSLKTDCSLIVYGSHSKKRPNNLILGRIYDHHIYDLVEKLPPKLGSKPFFAFVGEHFESVEELKHLKEVLLDLFRGEVIENLNLAGVDRIYLCTAISPTTVYMMHCALCLKRKKLCMKMAEHAKKVKNVTKDPVQGRLGKVYMPDQQVGKLISSNDIKGLKRERREAKKIKEHSKKQKINPE</sequence>
<dbReference type="PANTHER" id="PTHR12728">
    <property type="entry name" value="BRIX DOMAIN CONTAINING PROTEIN"/>
    <property type="match status" value="1"/>
</dbReference>
<evidence type="ECO:0000256" key="4">
    <source>
        <dbReference type="RuleBase" id="RU367086"/>
    </source>
</evidence>
<dbReference type="EMBL" id="CM029038">
    <property type="protein sequence ID" value="KAG2649929.1"/>
    <property type="molecule type" value="Genomic_DNA"/>
</dbReference>
<protein>
    <recommendedName>
        <fullName evidence="4">Ribosome production factor 2 homolog</fullName>
    </recommendedName>
    <alternativeName>
        <fullName evidence="4">Ribosome biogenesis protein RPF2 homolog</fullName>
    </alternativeName>
</protein>
<keyword evidence="3 4" id="KW-0539">Nucleus</keyword>
<comment type="caution">
    <text evidence="7">The sequence shown here is derived from an EMBL/GenBank/DDBJ whole genome shotgun (WGS) entry which is preliminary data.</text>
</comment>
<dbReference type="PANTHER" id="PTHR12728:SF0">
    <property type="entry name" value="RIBOSOME PRODUCTION FACTOR 2 HOMOLOG"/>
    <property type="match status" value="1"/>
</dbReference>
<evidence type="ECO:0000256" key="3">
    <source>
        <dbReference type="ARBA" id="ARBA00023242"/>
    </source>
</evidence>
<comment type="similarity">
    <text evidence="2 4">Belongs to the RPF2 family.</text>
</comment>
<dbReference type="GO" id="GO:0000027">
    <property type="term" value="P:ribosomal large subunit assembly"/>
    <property type="evidence" value="ECO:0007669"/>
    <property type="project" value="InterPro"/>
</dbReference>
<dbReference type="GO" id="GO:0005730">
    <property type="term" value="C:nucleolus"/>
    <property type="evidence" value="ECO:0007669"/>
    <property type="project" value="UniProtKB-SubCell"/>
</dbReference>
<evidence type="ECO:0000256" key="5">
    <source>
        <dbReference type="SAM" id="MobiDB-lite"/>
    </source>
</evidence>
<dbReference type="InterPro" id="IPR007109">
    <property type="entry name" value="Brix"/>
</dbReference>
<dbReference type="Pfam" id="PF04427">
    <property type="entry name" value="Brix"/>
    <property type="match status" value="1"/>
</dbReference>
<accession>A0A8T0X323</accession>
<dbReference type="GO" id="GO:0019843">
    <property type="term" value="F:rRNA binding"/>
    <property type="evidence" value="ECO:0007669"/>
    <property type="project" value="UniProtKB-UniRule"/>
</dbReference>
<evidence type="ECO:0000259" key="6">
    <source>
        <dbReference type="PROSITE" id="PS50833"/>
    </source>
</evidence>
<dbReference type="GO" id="GO:0000463">
    <property type="term" value="P:maturation of LSU-rRNA from tricistronic rRNA transcript (SSU-rRNA, 5.8S rRNA, LSU-rRNA)"/>
    <property type="evidence" value="ECO:0007669"/>
    <property type="project" value="TreeGrafter"/>
</dbReference>
<comment type="subcellular location">
    <subcellularLocation>
        <location evidence="1 4">Nucleus</location>
        <location evidence="1 4">Nucleolus</location>
    </subcellularLocation>
</comment>
<feature type="compositionally biased region" description="Basic residues" evidence="5">
    <location>
        <begin position="231"/>
        <end position="246"/>
    </location>
</feature>
<evidence type="ECO:0000313" key="8">
    <source>
        <dbReference type="Proteomes" id="UP000823388"/>
    </source>
</evidence>
<proteinExistence type="inferred from homology"/>
<dbReference type="InterPro" id="IPR039770">
    <property type="entry name" value="Rpf2"/>
</dbReference>
<evidence type="ECO:0000256" key="2">
    <source>
        <dbReference type="ARBA" id="ARBA00010782"/>
    </source>
</evidence>
<organism evidence="7 8">
    <name type="scientific">Panicum virgatum</name>
    <name type="common">Blackwell switchgrass</name>
    <dbReference type="NCBI Taxonomy" id="38727"/>
    <lineage>
        <taxon>Eukaryota</taxon>
        <taxon>Viridiplantae</taxon>
        <taxon>Streptophyta</taxon>
        <taxon>Embryophyta</taxon>
        <taxon>Tracheophyta</taxon>
        <taxon>Spermatophyta</taxon>
        <taxon>Magnoliopsida</taxon>
        <taxon>Liliopsida</taxon>
        <taxon>Poales</taxon>
        <taxon>Poaceae</taxon>
        <taxon>PACMAD clade</taxon>
        <taxon>Panicoideae</taxon>
        <taxon>Panicodae</taxon>
        <taxon>Paniceae</taxon>
        <taxon>Panicinae</taxon>
        <taxon>Panicum</taxon>
        <taxon>Panicum sect. Hiantes</taxon>
    </lineage>
</organism>
<dbReference type="PROSITE" id="PS50833">
    <property type="entry name" value="BRIX"/>
    <property type="match status" value="1"/>
</dbReference>
<name>A0A8T0X323_PANVG</name>
<feature type="region of interest" description="Disordered" evidence="5">
    <location>
        <begin position="226"/>
        <end position="246"/>
    </location>
</feature>
<gene>
    <name evidence="7" type="ORF">PVAP13_1NG147919</name>
</gene>
<reference evidence="7" key="1">
    <citation type="submission" date="2020-05" db="EMBL/GenBank/DDBJ databases">
        <title>WGS assembly of Panicum virgatum.</title>
        <authorList>
            <person name="Lovell J.T."/>
            <person name="Jenkins J."/>
            <person name="Shu S."/>
            <person name="Juenger T.E."/>
            <person name="Schmutz J."/>
        </authorList>
    </citation>
    <scope>NUCLEOTIDE SEQUENCE</scope>
    <source>
        <strain evidence="7">AP13</strain>
    </source>
</reference>
<dbReference type="SMART" id="SM00879">
    <property type="entry name" value="Brix"/>
    <property type="match status" value="1"/>
</dbReference>
<keyword evidence="8" id="KW-1185">Reference proteome</keyword>